<dbReference type="Proteomes" id="UP001205560">
    <property type="component" value="Unassembled WGS sequence"/>
</dbReference>
<evidence type="ECO:0000259" key="4">
    <source>
        <dbReference type="Pfam" id="PF25975"/>
    </source>
</evidence>
<evidence type="ECO:0000313" key="6">
    <source>
        <dbReference type="Proteomes" id="UP001205560"/>
    </source>
</evidence>
<protein>
    <submittedName>
        <fullName evidence="5">Efflux RND transporter periplasmic adaptor subunit</fullName>
    </submittedName>
</protein>
<evidence type="ECO:0000256" key="1">
    <source>
        <dbReference type="ARBA" id="ARBA00009477"/>
    </source>
</evidence>
<comment type="caution">
    <text evidence="5">The sequence shown here is derived from an EMBL/GenBank/DDBJ whole genome shotgun (WGS) entry which is preliminary data.</text>
</comment>
<dbReference type="InterPro" id="IPR006143">
    <property type="entry name" value="RND_pump_MFP"/>
</dbReference>
<dbReference type="PANTHER" id="PTHR30097">
    <property type="entry name" value="CATION EFFLUX SYSTEM PROTEIN CUSB"/>
    <property type="match status" value="1"/>
</dbReference>
<dbReference type="InterPro" id="IPR051909">
    <property type="entry name" value="MFP_Cation_Efflux"/>
</dbReference>
<sequence>MMEQKSRPANWSQVIVLVAVAAALGFGAATWLTGRNRPAAAVAAAPAKTDAKADADIVVPIPAEYLAAAKISVEPVATGSVTAELLAPGAVTAQPNSEAVVVARAAGNVTRIRRQLGDKVRAGETLAEVESQDAAAMAAERKATAAKLDLARKEYQRESSLFGQGVTPRQELETAQAQLAVAQADAQRAASVARAARVSGDGRSIAVVSPISGTLTAQSTTLGGFVQPQTELFRVAGDGQVQVEASVGAADIGRVAAGDKATIVTAGGRPIEASVRAVTPTVSGNARSATVVVVPAVRPSGLVVGEGVQVRLHMKDGAAGLVVPEDAVQNIGGRDVLFVRTREGFRAQPVRVGMRSGGTAQIVSGVEAGTPVATQNAFLIKADMIKSAEAE</sequence>
<evidence type="ECO:0000313" key="5">
    <source>
        <dbReference type="EMBL" id="MCS0588257.1"/>
    </source>
</evidence>
<dbReference type="Gene3D" id="2.40.420.20">
    <property type="match status" value="1"/>
</dbReference>
<feature type="domain" description="CzcB-like barrel-sandwich hybrid" evidence="3">
    <location>
        <begin position="98"/>
        <end position="236"/>
    </location>
</feature>
<dbReference type="PANTHER" id="PTHR30097:SF4">
    <property type="entry name" value="SLR6042 PROTEIN"/>
    <property type="match status" value="1"/>
</dbReference>
<feature type="domain" description="CzcB-like C-terminal circularly permuted SH3-like" evidence="4">
    <location>
        <begin position="322"/>
        <end position="381"/>
    </location>
</feature>
<dbReference type="SUPFAM" id="SSF111369">
    <property type="entry name" value="HlyD-like secretion proteins"/>
    <property type="match status" value="1"/>
</dbReference>
<name>A0ABT2A254_9BURK</name>
<dbReference type="EMBL" id="JANUGX010000003">
    <property type="protein sequence ID" value="MCS0588257.1"/>
    <property type="molecule type" value="Genomic_DNA"/>
</dbReference>
<dbReference type="InterPro" id="IPR058647">
    <property type="entry name" value="BSH_CzcB-like"/>
</dbReference>
<dbReference type="Gene3D" id="2.40.30.170">
    <property type="match status" value="1"/>
</dbReference>
<reference evidence="5 6" key="1">
    <citation type="submission" date="2022-08" db="EMBL/GenBank/DDBJ databases">
        <title>Reclassification of Massilia species as members of the genera Telluria, Duganella, Pseudoduganella, Mokoshia gen. nov. and Zemynaea gen. nov. using orthogonal and non-orthogonal genome-based approaches.</title>
        <authorList>
            <person name="Bowman J.P."/>
        </authorList>
    </citation>
    <scope>NUCLEOTIDE SEQUENCE [LARGE SCALE GENOMIC DNA]</scope>
    <source>
        <strain evidence="5 6">LMG 28164</strain>
    </source>
</reference>
<evidence type="ECO:0000259" key="3">
    <source>
        <dbReference type="Pfam" id="PF25973"/>
    </source>
</evidence>
<comment type="similarity">
    <text evidence="1">Belongs to the membrane fusion protein (MFP) (TC 8.A.1) family.</text>
</comment>
<evidence type="ECO:0000256" key="2">
    <source>
        <dbReference type="ARBA" id="ARBA00022448"/>
    </source>
</evidence>
<dbReference type="Pfam" id="PF25975">
    <property type="entry name" value="CzcB_C"/>
    <property type="match status" value="1"/>
</dbReference>
<dbReference type="RefSeq" id="WP_258844073.1">
    <property type="nucleotide sequence ID" value="NZ_JANUGX010000003.1"/>
</dbReference>
<proteinExistence type="inferred from homology"/>
<dbReference type="Pfam" id="PF25973">
    <property type="entry name" value="BSH_CzcB"/>
    <property type="match status" value="1"/>
</dbReference>
<keyword evidence="6" id="KW-1185">Reference proteome</keyword>
<gene>
    <name evidence="5" type="ORF">NX782_03455</name>
</gene>
<dbReference type="NCBIfam" id="TIGR01730">
    <property type="entry name" value="RND_mfp"/>
    <property type="match status" value="1"/>
</dbReference>
<keyword evidence="2" id="KW-0813">Transport</keyword>
<dbReference type="Gene3D" id="2.40.50.100">
    <property type="match status" value="1"/>
</dbReference>
<dbReference type="InterPro" id="IPR058649">
    <property type="entry name" value="CzcB_C"/>
</dbReference>
<accession>A0ABT2A254</accession>
<organism evidence="5 6">
    <name type="scientific">Massilia norwichensis</name>
    <dbReference type="NCBI Taxonomy" id="1442366"/>
    <lineage>
        <taxon>Bacteria</taxon>
        <taxon>Pseudomonadati</taxon>
        <taxon>Pseudomonadota</taxon>
        <taxon>Betaproteobacteria</taxon>
        <taxon>Burkholderiales</taxon>
        <taxon>Oxalobacteraceae</taxon>
        <taxon>Telluria group</taxon>
        <taxon>Massilia</taxon>
    </lineage>
</organism>